<protein>
    <submittedName>
        <fullName evidence="2">Uncharacterized protein</fullName>
    </submittedName>
</protein>
<dbReference type="AlphaFoldDB" id="A0A8J3L9J7"/>
<dbReference type="RefSeq" id="WP_166386345.1">
    <property type="nucleotide sequence ID" value="NZ_BAAATT010000015.1"/>
</dbReference>
<organism evidence="2 3">
    <name type="scientific">Catellatospora methionotrophica</name>
    <dbReference type="NCBI Taxonomy" id="121620"/>
    <lineage>
        <taxon>Bacteria</taxon>
        <taxon>Bacillati</taxon>
        <taxon>Actinomycetota</taxon>
        <taxon>Actinomycetes</taxon>
        <taxon>Micromonosporales</taxon>
        <taxon>Micromonosporaceae</taxon>
        <taxon>Catellatospora</taxon>
    </lineage>
</organism>
<dbReference type="EMBL" id="BONJ01000029">
    <property type="protein sequence ID" value="GIG16868.1"/>
    <property type="molecule type" value="Genomic_DNA"/>
</dbReference>
<evidence type="ECO:0000313" key="3">
    <source>
        <dbReference type="Proteomes" id="UP000660339"/>
    </source>
</evidence>
<sequence length="372" mass="37032">MQMKKAGVVATGALATLAILGAPAAAAPTDASVLGASSTEGKVSAMRQVGANQLQLARGGGSWDNDGWDAPWDIDPQALVSTLNGTVVTTAPFQGCGSTAAFGAGAAAPITSPNTLVAGGFQVEGYGDRHDDAVACANGNTRVTQSDEVPLTAIGNNTVVTAAALQACGSTASFAVGVATPITSPNTVIGGCQNGNVEINAEHDGWQESARVEGKNLDQVTARMALASKVAALKDRKSWSRQSAARVTPQARGGGWDAPWDVDPFGLAATANGTAVVTATLQACGSTAPFVVGIAAPITSPNTVIGDCKNANIKIDQQDASALVSAANNTAISLANIQACGSTMSAGVGAAVPITSPNTVIGSCFNANTLID</sequence>
<evidence type="ECO:0000313" key="2">
    <source>
        <dbReference type="EMBL" id="GIG16868.1"/>
    </source>
</evidence>
<dbReference type="Proteomes" id="UP000660339">
    <property type="component" value="Unassembled WGS sequence"/>
</dbReference>
<reference evidence="2" key="1">
    <citation type="submission" date="2021-01" db="EMBL/GenBank/DDBJ databases">
        <title>Whole genome shotgun sequence of Catellatospora methionotrophica NBRC 14553.</title>
        <authorList>
            <person name="Komaki H."/>
            <person name="Tamura T."/>
        </authorList>
    </citation>
    <scope>NUCLEOTIDE SEQUENCE</scope>
    <source>
        <strain evidence="2">NBRC 14553</strain>
    </source>
</reference>
<keyword evidence="1" id="KW-0732">Signal</keyword>
<feature type="signal peptide" evidence="1">
    <location>
        <begin position="1"/>
        <end position="26"/>
    </location>
</feature>
<evidence type="ECO:0000256" key="1">
    <source>
        <dbReference type="SAM" id="SignalP"/>
    </source>
</evidence>
<keyword evidence="3" id="KW-1185">Reference proteome</keyword>
<feature type="chain" id="PRO_5035301581" evidence="1">
    <location>
        <begin position="27"/>
        <end position="372"/>
    </location>
</feature>
<proteinExistence type="predicted"/>
<comment type="caution">
    <text evidence="2">The sequence shown here is derived from an EMBL/GenBank/DDBJ whole genome shotgun (WGS) entry which is preliminary data.</text>
</comment>
<gene>
    <name evidence="2" type="ORF">Cme02nite_52000</name>
</gene>
<accession>A0A8J3L9J7</accession>
<name>A0A8J3L9J7_9ACTN</name>